<organism evidence="3 4">
    <name type="scientific">Bifidobacterium aerophilum</name>
    <dbReference type="NCBI Taxonomy" id="1798155"/>
    <lineage>
        <taxon>Bacteria</taxon>
        <taxon>Bacillati</taxon>
        <taxon>Actinomycetota</taxon>
        <taxon>Actinomycetes</taxon>
        <taxon>Bifidobacteriales</taxon>
        <taxon>Bifidobacteriaceae</taxon>
        <taxon>Bifidobacterium</taxon>
    </lineage>
</organism>
<evidence type="ECO:0008006" key="5">
    <source>
        <dbReference type="Google" id="ProtNLM"/>
    </source>
</evidence>
<proteinExistence type="predicted"/>
<gene>
    <name evidence="3" type="ORF">GFD25_06410</name>
</gene>
<dbReference type="Proteomes" id="UP000469194">
    <property type="component" value="Unassembled WGS sequence"/>
</dbReference>
<dbReference type="AlphaFoldDB" id="A0A6N9Z4T0"/>
<keyword evidence="2" id="KW-0732">Signal</keyword>
<dbReference type="Gene3D" id="3.40.50.2300">
    <property type="match status" value="1"/>
</dbReference>
<feature type="signal peptide" evidence="2">
    <location>
        <begin position="1"/>
        <end position="18"/>
    </location>
</feature>
<dbReference type="SUPFAM" id="SSF53822">
    <property type="entry name" value="Periplasmic binding protein-like I"/>
    <property type="match status" value="1"/>
</dbReference>
<reference evidence="3 4" key="1">
    <citation type="submission" date="2019-10" db="EMBL/GenBank/DDBJ databases">
        <title>Bifidobacterium from non-human primates.</title>
        <authorList>
            <person name="Modesto M."/>
        </authorList>
    </citation>
    <scope>NUCLEOTIDE SEQUENCE [LARGE SCALE GENOMIC DNA]</scope>
    <source>
        <strain evidence="3 4">TRE17</strain>
    </source>
</reference>
<evidence type="ECO:0000256" key="1">
    <source>
        <dbReference type="SAM" id="MobiDB-lite"/>
    </source>
</evidence>
<dbReference type="EMBL" id="WHZW01000011">
    <property type="protein sequence ID" value="NEG89622.1"/>
    <property type="molecule type" value="Genomic_DNA"/>
</dbReference>
<evidence type="ECO:0000256" key="2">
    <source>
        <dbReference type="SAM" id="SignalP"/>
    </source>
</evidence>
<feature type="compositionally biased region" description="Acidic residues" evidence="1">
    <location>
        <begin position="410"/>
        <end position="419"/>
    </location>
</feature>
<dbReference type="InterPro" id="IPR028082">
    <property type="entry name" value="Peripla_BP_I"/>
</dbReference>
<feature type="region of interest" description="Disordered" evidence="1">
    <location>
        <begin position="247"/>
        <end position="269"/>
    </location>
</feature>
<comment type="caution">
    <text evidence="3">The sequence shown here is derived from an EMBL/GenBank/DDBJ whole genome shotgun (WGS) entry which is preliminary data.</text>
</comment>
<evidence type="ECO:0000313" key="3">
    <source>
        <dbReference type="EMBL" id="NEG89622.1"/>
    </source>
</evidence>
<name>A0A6N9Z4T0_9BIFI</name>
<feature type="region of interest" description="Disordered" evidence="1">
    <location>
        <begin position="392"/>
        <end position="427"/>
    </location>
</feature>
<keyword evidence="4" id="KW-1185">Reference proteome</keyword>
<feature type="chain" id="PRO_5027077481" description="Substrate-binding domain-containing protein" evidence="2">
    <location>
        <begin position="19"/>
        <end position="532"/>
    </location>
</feature>
<accession>A0A6N9Z4T0</accession>
<evidence type="ECO:0000313" key="4">
    <source>
        <dbReference type="Proteomes" id="UP000469194"/>
    </source>
</evidence>
<protein>
    <recommendedName>
        <fullName evidence="5">Substrate-binding domain-containing protein</fullName>
    </recommendedName>
</protein>
<feature type="compositionally biased region" description="Polar residues" evidence="1">
    <location>
        <begin position="260"/>
        <end position="269"/>
    </location>
</feature>
<sequence>MAVMTICAAMTLGLTACASSDGSKDDKTSDGTDASDRAAGSVAIFTPSDGVTISGNTPLNKWTKFVPALTDALIDAGFKKSNVTSSSAGDLDKQSRDIQDYVVERISSSSNTNGDGSDANANDAVTLVVAPIADADDTVRQYGDYVSQSVTADDDATDTGSGTSSSRDAVSRLTSALNLARENGMHVVMLSDTVEGVQPDLYVRMSTAEQIGRIQAQKLVSKLDLDKVSADNPKNIEVLLPYTAESGSASDGVLGLPSNGARNASQEPTSDSSAFAEAAFKGVWSVLRPYFASGKAISASGTLDANTGDDDWRDVSFACAKESDAREALRERLGMKSGDDAHTRIDGVIAMNDFTASAVVKELADLGYTGSAADINPSITISGIVENITGRKDLQRGKVPDPIKAPESSQPDDADADDTADSHADAKDVNSKWPIVTGYGAYVDVMPQIVAGQQWMTALEDRDSIAKDTAKACRILNAGDKPTTDVLRSLTSSKVNGKDTATIARQLIAVSAYNLKDTLIDPGYISLADAGL</sequence>
<feature type="compositionally biased region" description="Basic and acidic residues" evidence="1">
    <location>
        <begin position="392"/>
        <end position="401"/>
    </location>
</feature>